<reference evidence="1 2" key="1">
    <citation type="submission" date="2016-04" db="EMBL/GenBank/DDBJ databases">
        <title>Draft Genome Sequences of Staphylococcus capitis Strain H36, S. capitis Strain H65, S. cohnii Strain H62, S. hominis Strain H69, Mycobacterium iranicum Strain H39, Plantibacter sp. Strain H53, Pseudomonas oryzihabitans Strain H72, and Microbacterium sp. Strain H83, isolated from residential settings.</title>
        <authorList>
            <person name="Lymperopoulou D."/>
            <person name="Adams R.I."/>
            <person name="Lindow S."/>
            <person name="Coil D.A."/>
            <person name="Jospin G."/>
            <person name="Eisen J.A."/>
        </authorList>
    </citation>
    <scope>NUCLEOTIDE SEQUENCE [LARGE SCALE GENOMIC DNA]</scope>
    <source>
        <strain evidence="1 2">H39</strain>
    </source>
</reference>
<name>A0A178M207_MYCIR</name>
<comment type="caution">
    <text evidence="1">The sequence shown here is derived from an EMBL/GenBank/DDBJ whole genome shotgun (WGS) entry which is preliminary data.</text>
</comment>
<dbReference type="InterPro" id="IPR011013">
    <property type="entry name" value="Gal_mutarotase_sf_dom"/>
</dbReference>
<dbReference type="InterPro" id="IPR037480">
    <property type="entry name" value="YihR-like"/>
</dbReference>
<dbReference type="InterPro" id="IPR014718">
    <property type="entry name" value="GH-type_carb-bd"/>
</dbReference>
<dbReference type="EMBL" id="LWCS01000002">
    <property type="protein sequence ID" value="OAN42028.1"/>
    <property type="molecule type" value="Genomic_DNA"/>
</dbReference>
<evidence type="ECO:0000313" key="2">
    <source>
        <dbReference type="Proteomes" id="UP000078396"/>
    </source>
</evidence>
<accession>A0A178M207</accession>
<dbReference type="PANTHER" id="PTHR10091:SF0">
    <property type="entry name" value="GALACTOSE MUTAROTASE"/>
    <property type="match status" value="1"/>
</dbReference>
<dbReference type="OrthoDB" id="4739604at2"/>
<dbReference type="Pfam" id="PF01263">
    <property type="entry name" value="Aldose_epim"/>
    <property type="match status" value="1"/>
</dbReference>
<dbReference type="GO" id="GO:0004034">
    <property type="term" value="F:aldose 1-epimerase activity"/>
    <property type="evidence" value="ECO:0007669"/>
    <property type="project" value="TreeGrafter"/>
</dbReference>
<dbReference type="PANTHER" id="PTHR10091">
    <property type="entry name" value="ALDOSE-1-EPIMERASE"/>
    <property type="match status" value="1"/>
</dbReference>
<dbReference type="GO" id="GO:0033499">
    <property type="term" value="P:galactose catabolic process via UDP-galactose, Leloir pathway"/>
    <property type="evidence" value="ECO:0007669"/>
    <property type="project" value="TreeGrafter"/>
</dbReference>
<organism evidence="1 2">
    <name type="scientific">Mycolicibacterium iranicum</name>
    <name type="common">Mycobacterium iranicum</name>
    <dbReference type="NCBI Taxonomy" id="912594"/>
    <lineage>
        <taxon>Bacteria</taxon>
        <taxon>Bacillati</taxon>
        <taxon>Actinomycetota</taxon>
        <taxon>Actinomycetes</taxon>
        <taxon>Mycobacteriales</taxon>
        <taxon>Mycobacteriaceae</taxon>
        <taxon>Mycolicibacterium</taxon>
    </lineage>
</organism>
<dbReference type="SUPFAM" id="SSF74650">
    <property type="entry name" value="Galactose mutarotase-like"/>
    <property type="match status" value="1"/>
</dbReference>
<dbReference type="GO" id="GO:0030246">
    <property type="term" value="F:carbohydrate binding"/>
    <property type="evidence" value="ECO:0007669"/>
    <property type="project" value="InterPro"/>
</dbReference>
<dbReference type="Gene3D" id="2.70.98.10">
    <property type="match status" value="1"/>
</dbReference>
<proteinExistence type="predicted"/>
<sequence>MKRCVRPASGSDYPLILESAGRVVRGVVAGVGAAVRCLSVDGVELTPGFDSHHPAPFYCGKALVPWPNRVRDGRWHHEGRTLQLDITDAETNTALHGLLCAVDFRCVEYSESSVTLAAPIQSREGYPFDLETTVHYQLTTTGLAATHTVRNVGSRCAPVALGAHPFLSIGDVPADQMTLTVNGDFHVDVDEQRIPVGVTPVNGTSWDLRVGRAVAGLDLDDCWVVAGDASRGSTHTLRAPDGRSLSLWADERFGFLHVFVTREFPKDGDRVTAIALEPMTAPADALNSGIGLRWLAPAEQLCASWAIRYDRQISSTPPFTSRR</sequence>
<dbReference type="InterPro" id="IPR008183">
    <property type="entry name" value="Aldose_1/G6P_1-epimerase"/>
</dbReference>
<gene>
    <name evidence="1" type="ORF">A4X20_02950</name>
</gene>
<dbReference type="AlphaFoldDB" id="A0A178M207"/>
<protein>
    <submittedName>
        <fullName evidence="1">Aldose epimerase</fullName>
    </submittedName>
</protein>
<dbReference type="Proteomes" id="UP000078396">
    <property type="component" value="Unassembled WGS sequence"/>
</dbReference>
<evidence type="ECO:0000313" key="1">
    <source>
        <dbReference type="EMBL" id="OAN42028.1"/>
    </source>
</evidence>
<dbReference type="GO" id="GO:0006006">
    <property type="term" value="P:glucose metabolic process"/>
    <property type="evidence" value="ECO:0007669"/>
    <property type="project" value="TreeGrafter"/>
</dbReference>
<dbReference type="STRING" id="912594.AWC12_12465"/>
<dbReference type="CDD" id="cd09022">
    <property type="entry name" value="Aldose_epim_Ec_YihR"/>
    <property type="match status" value="1"/>
</dbReference>